<evidence type="ECO:0000313" key="2">
    <source>
        <dbReference type="EMBL" id="KAJ7002829.1"/>
    </source>
</evidence>
<keyword evidence="3" id="KW-1185">Reference proteome</keyword>
<proteinExistence type="predicted"/>
<comment type="caution">
    <text evidence="2">The sequence shown here is derived from an EMBL/GenBank/DDBJ whole genome shotgun (WGS) entry which is preliminary data.</text>
</comment>
<dbReference type="AlphaFoldDB" id="A0AAD6W9L5"/>
<gene>
    <name evidence="2" type="ORF">NC653_008140</name>
</gene>
<feature type="compositionally biased region" description="Basic and acidic residues" evidence="1">
    <location>
        <begin position="92"/>
        <end position="103"/>
    </location>
</feature>
<accession>A0AAD6W9L5</accession>
<sequence length="192" mass="22020">MAIIAMKQCTISSTTELSFIFTALIWDSNVSDMKFGWLDLFASRMSRQPIQQENPSASDPNCDHVFCHDCHNPVGGGDGFVKPIGRTNKSRKGTEKNREHEQSSNRNKHRRTRRNETEVEEKFWPATTPSYIFITDRPQLRLHLQEQRLQERQITGPPRCRVRHPFAGGVFGFSFFSGGISVLESLCRKDFS</sequence>
<organism evidence="2 3">
    <name type="scientific">Populus alba x Populus x berolinensis</name>
    <dbReference type="NCBI Taxonomy" id="444605"/>
    <lineage>
        <taxon>Eukaryota</taxon>
        <taxon>Viridiplantae</taxon>
        <taxon>Streptophyta</taxon>
        <taxon>Embryophyta</taxon>
        <taxon>Tracheophyta</taxon>
        <taxon>Spermatophyta</taxon>
        <taxon>Magnoliopsida</taxon>
        <taxon>eudicotyledons</taxon>
        <taxon>Gunneridae</taxon>
        <taxon>Pentapetalae</taxon>
        <taxon>rosids</taxon>
        <taxon>fabids</taxon>
        <taxon>Malpighiales</taxon>
        <taxon>Salicaceae</taxon>
        <taxon>Saliceae</taxon>
        <taxon>Populus</taxon>
    </lineage>
</organism>
<reference evidence="2" key="1">
    <citation type="journal article" date="2023" name="Mol. Ecol. Resour.">
        <title>Chromosome-level genome assembly of a triploid poplar Populus alba 'Berolinensis'.</title>
        <authorList>
            <person name="Chen S."/>
            <person name="Yu Y."/>
            <person name="Wang X."/>
            <person name="Wang S."/>
            <person name="Zhang T."/>
            <person name="Zhou Y."/>
            <person name="He R."/>
            <person name="Meng N."/>
            <person name="Wang Y."/>
            <person name="Liu W."/>
            <person name="Liu Z."/>
            <person name="Liu J."/>
            <person name="Guo Q."/>
            <person name="Huang H."/>
            <person name="Sederoff R.R."/>
            <person name="Wang G."/>
            <person name="Qu G."/>
            <person name="Chen S."/>
        </authorList>
    </citation>
    <scope>NUCLEOTIDE SEQUENCE</scope>
    <source>
        <strain evidence="2">SC-2020</strain>
    </source>
</reference>
<protein>
    <submittedName>
        <fullName evidence="2">Uncharacterized protein</fullName>
    </submittedName>
</protein>
<feature type="region of interest" description="Disordered" evidence="1">
    <location>
        <begin position="78"/>
        <end position="120"/>
    </location>
</feature>
<name>A0AAD6W9L5_9ROSI</name>
<evidence type="ECO:0000313" key="3">
    <source>
        <dbReference type="Proteomes" id="UP001164929"/>
    </source>
</evidence>
<evidence type="ECO:0000256" key="1">
    <source>
        <dbReference type="SAM" id="MobiDB-lite"/>
    </source>
</evidence>
<dbReference type="Proteomes" id="UP001164929">
    <property type="component" value="Chromosome 3"/>
</dbReference>
<dbReference type="EMBL" id="JAQIZT010000003">
    <property type="protein sequence ID" value="KAJ7002829.1"/>
    <property type="molecule type" value="Genomic_DNA"/>
</dbReference>